<dbReference type="AlphaFoldDB" id="A0A1M4VFP3"/>
<organism evidence="1 2">
    <name type="scientific">Caldanaerobius fijiensis DSM 17918</name>
    <dbReference type="NCBI Taxonomy" id="1121256"/>
    <lineage>
        <taxon>Bacteria</taxon>
        <taxon>Bacillati</taxon>
        <taxon>Bacillota</taxon>
        <taxon>Clostridia</taxon>
        <taxon>Thermoanaerobacterales</taxon>
        <taxon>Thermoanaerobacteraceae</taxon>
        <taxon>Caldanaerobius</taxon>
    </lineage>
</organism>
<protein>
    <submittedName>
        <fullName evidence="1">Uncharacterized protein</fullName>
    </submittedName>
</protein>
<gene>
    <name evidence="1" type="ORF">SAMN02746089_00617</name>
</gene>
<dbReference type="Proteomes" id="UP000184088">
    <property type="component" value="Unassembled WGS sequence"/>
</dbReference>
<proteinExistence type="predicted"/>
<name>A0A1M4VFP3_9THEO</name>
<keyword evidence="2" id="KW-1185">Reference proteome</keyword>
<dbReference type="RefSeq" id="WP_159432358.1">
    <property type="nucleotide sequence ID" value="NZ_FQVH01000004.1"/>
</dbReference>
<dbReference type="EMBL" id="FQVH01000004">
    <property type="protein sequence ID" value="SHE67836.1"/>
    <property type="molecule type" value="Genomic_DNA"/>
</dbReference>
<evidence type="ECO:0000313" key="1">
    <source>
        <dbReference type="EMBL" id="SHE67836.1"/>
    </source>
</evidence>
<accession>A0A1M4VFP3</accession>
<reference evidence="1 2" key="1">
    <citation type="submission" date="2016-11" db="EMBL/GenBank/DDBJ databases">
        <authorList>
            <person name="Jaros S."/>
            <person name="Januszkiewicz K."/>
            <person name="Wedrychowicz H."/>
        </authorList>
    </citation>
    <scope>NUCLEOTIDE SEQUENCE [LARGE SCALE GENOMIC DNA]</scope>
    <source>
        <strain evidence="1 2">DSM 17918</strain>
    </source>
</reference>
<evidence type="ECO:0000313" key="2">
    <source>
        <dbReference type="Proteomes" id="UP000184088"/>
    </source>
</evidence>
<sequence>MSLEELKKSINNSNLDNTKIDEYISNSDTCTSCSNSCQGGCSAGCVNGGTNGSLSKK</sequence>
<dbReference type="STRING" id="1121256.SAMN02746089_00617"/>